<keyword evidence="4 9" id="KW-0378">Hydrolase</keyword>
<comment type="similarity">
    <text evidence="9">Belongs to the glycosyl hydrolase 10 (cellulase F) family.</text>
</comment>
<dbReference type="PROSITE" id="PS51760">
    <property type="entry name" value="GH10_2"/>
    <property type="match status" value="1"/>
</dbReference>
<feature type="domain" description="GH10" evidence="10">
    <location>
        <begin position="11"/>
        <end position="336"/>
    </location>
</feature>
<evidence type="ECO:0000313" key="11">
    <source>
        <dbReference type="EMBL" id="MBD0380854.1"/>
    </source>
</evidence>
<dbReference type="EC" id="3.2.1.8" evidence="9"/>
<evidence type="ECO:0000259" key="10">
    <source>
        <dbReference type="PROSITE" id="PS51760"/>
    </source>
</evidence>
<evidence type="ECO:0000256" key="1">
    <source>
        <dbReference type="ARBA" id="ARBA00000681"/>
    </source>
</evidence>
<name>A0A926KN18_9BACL</name>
<dbReference type="SMART" id="SM00633">
    <property type="entry name" value="Glyco_10"/>
    <property type="match status" value="1"/>
</dbReference>
<dbReference type="AlphaFoldDB" id="A0A926KN18"/>
<dbReference type="InterPro" id="IPR001000">
    <property type="entry name" value="GH10_dom"/>
</dbReference>
<keyword evidence="3" id="KW-0858">Xylan degradation</keyword>
<keyword evidence="5 9" id="KW-0119">Carbohydrate metabolism</keyword>
<accession>A0A926KN18</accession>
<evidence type="ECO:0000313" key="12">
    <source>
        <dbReference type="Proteomes" id="UP000650466"/>
    </source>
</evidence>
<evidence type="ECO:0000256" key="5">
    <source>
        <dbReference type="ARBA" id="ARBA00023277"/>
    </source>
</evidence>
<dbReference type="PANTHER" id="PTHR31490:SF90">
    <property type="entry name" value="ENDO-1,4-BETA-XYLANASE A"/>
    <property type="match status" value="1"/>
</dbReference>
<dbReference type="InterPro" id="IPR017853">
    <property type="entry name" value="GH"/>
</dbReference>
<dbReference type="PRINTS" id="PR00134">
    <property type="entry name" value="GLHYDRLASE10"/>
</dbReference>
<feature type="active site" description="Nucleophile" evidence="8">
    <location>
        <position position="250"/>
    </location>
</feature>
<sequence length="336" mass="38960">MIYVTNVTFKQEAVASLFEKFQGIFDIGAAVTPRTIHSQGVLLKKHYNSVTAENQMKFAEIHPEPHRYTFEAADSIVDFAVREGKKVRGHTLVWHNQTPDWVFQGDNGAPAAREQLLARMERHIEIVVKRYRGQVYAWDVVNEAIEDTAEVMLRKSKWLDIIGEDYIAKAFEYAHRVDPNAVLFYNDYNETNPVKREKIYSLVKSLLDQGVPIHGIGMQGHWNIHGPTLAEIREAIERYASLGVQLQITELDLSMFEHEDRRTDLIEPSAELQAQRYEQMFDLFKEFRGIITAVTFWGAADDHTWLDDFPVKGRKNWPFLFDNLHVPKKSFHNIMK</sequence>
<protein>
    <recommendedName>
        <fullName evidence="9">Beta-xylanase</fullName>
        <ecNumber evidence="9">3.2.1.8</ecNumber>
    </recommendedName>
</protein>
<dbReference type="Proteomes" id="UP000650466">
    <property type="component" value="Unassembled WGS sequence"/>
</dbReference>
<keyword evidence="7 9" id="KW-0624">Polysaccharide degradation</keyword>
<dbReference type="SUPFAM" id="SSF51445">
    <property type="entry name" value="(Trans)glycosidases"/>
    <property type="match status" value="1"/>
</dbReference>
<keyword evidence="12" id="KW-1185">Reference proteome</keyword>
<evidence type="ECO:0000256" key="7">
    <source>
        <dbReference type="ARBA" id="ARBA00023326"/>
    </source>
</evidence>
<organism evidence="11 12">
    <name type="scientific">Paenibacillus sedimenti</name>
    <dbReference type="NCBI Taxonomy" id="2770274"/>
    <lineage>
        <taxon>Bacteria</taxon>
        <taxon>Bacillati</taxon>
        <taxon>Bacillota</taxon>
        <taxon>Bacilli</taxon>
        <taxon>Bacillales</taxon>
        <taxon>Paenibacillaceae</taxon>
        <taxon>Paenibacillus</taxon>
    </lineage>
</organism>
<dbReference type="Pfam" id="PF00331">
    <property type="entry name" value="Glyco_hydro_10"/>
    <property type="match status" value="1"/>
</dbReference>
<comment type="catalytic activity">
    <reaction evidence="1 9">
        <text>Endohydrolysis of (1-&gt;4)-beta-D-xylosidic linkages in xylans.</text>
        <dbReference type="EC" id="3.2.1.8"/>
    </reaction>
</comment>
<dbReference type="InterPro" id="IPR044846">
    <property type="entry name" value="GH10"/>
</dbReference>
<dbReference type="InterPro" id="IPR031158">
    <property type="entry name" value="GH10_AS"/>
</dbReference>
<comment type="caution">
    <text evidence="11">The sequence shown here is derived from an EMBL/GenBank/DDBJ whole genome shotgun (WGS) entry which is preliminary data.</text>
</comment>
<dbReference type="EMBL" id="JACVVD010000003">
    <property type="protein sequence ID" value="MBD0380854.1"/>
    <property type="molecule type" value="Genomic_DNA"/>
</dbReference>
<dbReference type="Gene3D" id="3.20.20.80">
    <property type="entry name" value="Glycosidases"/>
    <property type="match status" value="1"/>
</dbReference>
<proteinExistence type="inferred from homology"/>
<evidence type="ECO:0000256" key="6">
    <source>
        <dbReference type="ARBA" id="ARBA00023295"/>
    </source>
</evidence>
<comment type="pathway">
    <text evidence="2">Glycan degradation; xylan degradation.</text>
</comment>
<evidence type="ECO:0000256" key="9">
    <source>
        <dbReference type="RuleBase" id="RU361174"/>
    </source>
</evidence>
<dbReference type="GO" id="GO:0031176">
    <property type="term" value="F:endo-1,4-beta-xylanase activity"/>
    <property type="evidence" value="ECO:0007669"/>
    <property type="project" value="UniProtKB-EC"/>
</dbReference>
<evidence type="ECO:0000256" key="8">
    <source>
        <dbReference type="PROSITE-ProRule" id="PRU10061"/>
    </source>
</evidence>
<dbReference type="PROSITE" id="PS00591">
    <property type="entry name" value="GH10_1"/>
    <property type="match status" value="1"/>
</dbReference>
<dbReference type="PANTHER" id="PTHR31490">
    <property type="entry name" value="GLYCOSYL HYDROLASE"/>
    <property type="match status" value="1"/>
</dbReference>
<keyword evidence="6 9" id="KW-0326">Glycosidase</keyword>
<dbReference type="GO" id="GO:0045493">
    <property type="term" value="P:xylan catabolic process"/>
    <property type="evidence" value="ECO:0007669"/>
    <property type="project" value="UniProtKB-KW"/>
</dbReference>
<gene>
    <name evidence="11" type="ORF">ICC18_12055</name>
</gene>
<evidence type="ECO:0000256" key="3">
    <source>
        <dbReference type="ARBA" id="ARBA00022651"/>
    </source>
</evidence>
<evidence type="ECO:0000256" key="2">
    <source>
        <dbReference type="ARBA" id="ARBA00004851"/>
    </source>
</evidence>
<reference evidence="11" key="1">
    <citation type="submission" date="2020-09" db="EMBL/GenBank/DDBJ databases">
        <title>Draft Genome Sequence of Paenibacillus sp. WST5.</title>
        <authorList>
            <person name="Bao Z."/>
        </authorList>
    </citation>
    <scope>NUCLEOTIDE SEQUENCE</scope>
    <source>
        <strain evidence="11">WST5</strain>
    </source>
</reference>
<evidence type="ECO:0000256" key="4">
    <source>
        <dbReference type="ARBA" id="ARBA00022801"/>
    </source>
</evidence>